<dbReference type="AlphaFoldDB" id="A0A920CYL9"/>
<dbReference type="InterPro" id="IPR050640">
    <property type="entry name" value="Bact_2-comp_sensor_kinase"/>
</dbReference>
<dbReference type="InterPro" id="IPR036890">
    <property type="entry name" value="HATPase_C_sf"/>
</dbReference>
<evidence type="ECO:0000313" key="14">
    <source>
        <dbReference type="EMBL" id="GIP18006.1"/>
    </source>
</evidence>
<dbReference type="CDD" id="cd06225">
    <property type="entry name" value="HAMP"/>
    <property type="match status" value="1"/>
</dbReference>
<evidence type="ECO:0000256" key="6">
    <source>
        <dbReference type="ARBA" id="ARBA00022741"/>
    </source>
</evidence>
<evidence type="ECO:0000256" key="3">
    <source>
        <dbReference type="ARBA" id="ARBA00022553"/>
    </source>
</evidence>
<feature type="transmembrane region" description="Helical" evidence="12">
    <location>
        <begin position="302"/>
        <end position="321"/>
    </location>
</feature>
<protein>
    <recommendedName>
        <fullName evidence="13">HAMP domain-containing protein</fullName>
    </recommendedName>
</protein>
<name>A0A920CYL9_9BACL</name>
<comment type="subcellular location">
    <subcellularLocation>
        <location evidence="1">Cell membrane</location>
        <topology evidence="1">Multi-pass membrane protein</topology>
    </subcellularLocation>
</comment>
<evidence type="ECO:0000256" key="2">
    <source>
        <dbReference type="ARBA" id="ARBA00022475"/>
    </source>
</evidence>
<evidence type="ECO:0000256" key="5">
    <source>
        <dbReference type="ARBA" id="ARBA00022692"/>
    </source>
</evidence>
<dbReference type="SUPFAM" id="SSF55874">
    <property type="entry name" value="ATPase domain of HSP90 chaperone/DNA topoisomerase II/histidine kinase"/>
    <property type="match status" value="1"/>
</dbReference>
<keyword evidence="6" id="KW-0547">Nucleotide-binding</keyword>
<dbReference type="PANTHER" id="PTHR34220:SF11">
    <property type="entry name" value="SENSOR PROTEIN KINASE HPTS"/>
    <property type="match status" value="1"/>
</dbReference>
<keyword evidence="3" id="KW-0597">Phosphoprotein</keyword>
<evidence type="ECO:0000256" key="11">
    <source>
        <dbReference type="ARBA" id="ARBA00023136"/>
    </source>
</evidence>
<evidence type="ECO:0000256" key="1">
    <source>
        <dbReference type="ARBA" id="ARBA00004651"/>
    </source>
</evidence>
<feature type="domain" description="HAMP" evidence="13">
    <location>
        <begin position="323"/>
        <end position="375"/>
    </location>
</feature>
<keyword evidence="9 12" id="KW-1133">Transmembrane helix</keyword>
<keyword evidence="2" id="KW-1003">Cell membrane</keyword>
<dbReference type="Pfam" id="PF06580">
    <property type="entry name" value="His_kinase"/>
    <property type="match status" value="1"/>
</dbReference>
<dbReference type="GO" id="GO:0005524">
    <property type="term" value="F:ATP binding"/>
    <property type="evidence" value="ECO:0007669"/>
    <property type="project" value="UniProtKB-KW"/>
</dbReference>
<dbReference type="Gene3D" id="6.10.340.10">
    <property type="match status" value="1"/>
</dbReference>
<keyword evidence="10" id="KW-0902">Two-component regulatory system</keyword>
<dbReference type="Pfam" id="PF02518">
    <property type="entry name" value="HATPase_c"/>
    <property type="match status" value="1"/>
</dbReference>
<dbReference type="GO" id="GO:0000155">
    <property type="term" value="F:phosphorelay sensor kinase activity"/>
    <property type="evidence" value="ECO:0007669"/>
    <property type="project" value="InterPro"/>
</dbReference>
<keyword evidence="15" id="KW-1185">Reference proteome</keyword>
<dbReference type="PROSITE" id="PS50885">
    <property type="entry name" value="HAMP"/>
    <property type="match status" value="1"/>
</dbReference>
<dbReference type="RefSeq" id="WP_213517931.1">
    <property type="nucleotide sequence ID" value="NZ_BOSE01000007.1"/>
</dbReference>
<evidence type="ECO:0000256" key="9">
    <source>
        <dbReference type="ARBA" id="ARBA00022989"/>
    </source>
</evidence>
<keyword evidence="11 12" id="KW-0472">Membrane</keyword>
<keyword evidence="8" id="KW-0067">ATP-binding</keyword>
<evidence type="ECO:0000256" key="10">
    <source>
        <dbReference type="ARBA" id="ARBA00023012"/>
    </source>
</evidence>
<keyword evidence="7" id="KW-0418">Kinase</keyword>
<dbReference type="PANTHER" id="PTHR34220">
    <property type="entry name" value="SENSOR HISTIDINE KINASE YPDA"/>
    <property type="match status" value="1"/>
</dbReference>
<dbReference type="Proteomes" id="UP000683139">
    <property type="component" value="Unassembled WGS sequence"/>
</dbReference>
<gene>
    <name evidence="14" type="ORF">J40TS1_36480</name>
</gene>
<evidence type="ECO:0000313" key="15">
    <source>
        <dbReference type="Proteomes" id="UP000683139"/>
    </source>
</evidence>
<dbReference type="EMBL" id="BOSE01000007">
    <property type="protein sequence ID" value="GIP18006.1"/>
    <property type="molecule type" value="Genomic_DNA"/>
</dbReference>
<dbReference type="InterPro" id="IPR003594">
    <property type="entry name" value="HATPase_dom"/>
</dbReference>
<dbReference type="Gene3D" id="3.30.565.10">
    <property type="entry name" value="Histidine kinase-like ATPase, C-terminal domain"/>
    <property type="match status" value="1"/>
</dbReference>
<dbReference type="GO" id="GO:0005886">
    <property type="term" value="C:plasma membrane"/>
    <property type="evidence" value="ECO:0007669"/>
    <property type="project" value="UniProtKB-SubCell"/>
</dbReference>
<proteinExistence type="predicted"/>
<comment type="caution">
    <text evidence="14">The sequence shown here is derived from an EMBL/GenBank/DDBJ whole genome shotgun (WGS) entry which is preliminary data.</text>
</comment>
<accession>A0A920CYL9</accession>
<dbReference type="SUPFAM" id="SSF158472">
    <property type="entry name" value="HAMP domain-like"/>
    <property type="match status" value="1"/>
</dbReference>
<dbReference type="InterPro" id="IPR010559">
    <property type="entry name" value="Sig_transdc_His_kin_internal"/>
</dbReference>
<keyword evidence="4" id="KW-0808">Transferase</keyword>
<organism evidence="14 15">
    <name type="scientific">Paenibacillus montaniterrae</name>
    <dbReference type="NCBI Taxonomy" id="429341"/>
    <lineage>
        <taxon>Bacteria</taxon>
        <taxon>Bacillati</taxon>
        <taxon>Bacillota</taxon>
        <taxon>Bacilli</taxon>
        <taxon>Bacillales</taxon>
        <taxon>Paenibacillaceae</taxon>
        <taxon>Paenibacillus</taxon>
    </lineage>
</organism>
<keyword evidence="5 12" id="KW-0812">Transmembrane</keyword>
<evidence type="ECO:0000259" key="13">
    <source>
        <dbReference type="PROSITE" id="PS50885"/>
    </source>
</evidence>
<feature type="transmembrane region" description="Helical" evidence="12">
    <location>
        <begin position="21"/>
        <end position="45"/>
    </location>
</feature>
<evidence type="ECO:0000256" key="12">
    <source>
        <dbReference type="SAM" id="Phobius"/>
    </source>
</evidence>
<sequence>MKLIHRIKQNLHLDDIRLRNKFLMMYFLCVFIPIILTNVIFYNMMSSNVQEQRMEDIQISLEQVHLELERMIEAAVSVSWVFYTDYNLYLLLDSQYRNPADFVAAYDGYMRRIISSYTPVYTSVQNIKIYVDNPMVLHSGGIAFLSDAIRESDWYNMLDQTTSSEPIFVRASKEDSISSGRVAEHPDTFNIIRVMDYNDSLSNWEKVLKIELKTESFDIILGNLNIPGSVYLVDPYGVVQYTTDPNVNWRQEQLQLNDIQVSSDINVFEVHPFDMNPLQDWYIVAHVAEDQIAHEALEARQFVLWFALINILLATVIIVVISRSVTKRLGFLLGQMKRVKNGNFELVKNREAVDEIGQVTTEFNRMTRQISSLINDVYVADIKEKNMELEHRHAQLNALQSQINPHFLFNALETIRMRSMMKNEKETAKIIHNMAKLFRSSLTWKRDKIKLKEEVEFIICFLEIQKYRFADRLDYSIEMDPEAEGCLVPKMIYLPFVENACIHGVEKVKRGGKVTISLKLVEDKLHAYIEDNGAGMNEEQVQKIYSYLEENKDLGERIGMQNVLYRLKLFYDDQFEFSITSQQGIGTTIYLVIPVQP</sequence>
<dbReference type="InterPro" id="IPR003660">
    <property type="entry name" value="HAMP_dom"/>
</dbReference>
<evidence type="ECO:0000256" key="4">
    <source>
        <dbReference type="ARBA" id="ARBA00022679"/>
    </source>
</evidence>
<evidence type="ECO:0000256" key="8">
    <source>
        <dbReference type="ARBA" id="ARBA00022840"/>
    </source>
</evidence>
<evidence type="ECO:0000256" key="7">
    <source>
        <dbReference type="ARBA" id="ARBA00022777"/>
    </source>
</evidence>
<reference evidence="14" key="1">
    <citation type="submission" date="2021-03" db="EMBL/GenBank/DDBJ databases">
        <title>Antimicrobial resistance genes in bacteria isolated from Japanese honey, and their potential for conferring macrolide and lincosamide resistance in the American foulbrood pathogen Paenibacillus larvae.</title>
        <authorList>
            <person name="Okamoto M."/>
            <person name="Kumagai M."/>
            <person name="Kanamori H."/>
            <person name="Takamatsu D."/>
        </authorList>
    </citation>
    <scope>NUCLEOTIDE SEQUENCE</scope>
    <source>
        <strain evidence="14">J40TS1</strain>
    </source>
</reference>